<dbReference type="FunFam" id="2.60.120.10:FF:000098">
    <property type="entry name" value="Germin-like protein 9-3"/>
    <property type="match status" value="1"/>
</dbReference>
<evidence type="ECO:0000256" key="5">
    <source>
        <dbReference type="ARBA" id="ARBA00022523"/>
    </source>
</evidence>
<evidence type="ECO:0000256" key="10">
    <source>
        <dbReference type="ARBA" id="ARBA00023180"/>
    </source>
</evidence>
<gene>
    <name evidence="16" type="ORF">Taro_017760</name>
</gene>
<dbReference type="PRINTS" id="PR00325">
    <property type="entry name" value="GERMIN"/>
</dbReference>
<evidence type="ECO:0000313" key="16">
    <source>
        <dbReference type="EMBL" id="MQL85243.1"/>
    </source>
</evidence>
<feature type="domain" description="Cupin type-1" evidence="15">
    <location>
        <begin position="63"/>
        <end position="196"/>
    </location>
</feature>
<dbReference type="Pfam" id="PF00190">
    <property type="entry name" value="Cupin_1"/>
    <property type="match status" value="1"/>
</dbReference>
<comment type="caution">
    <text evidence="16">The sequence shown here is derived from an EMBL/GenBank/DDBJ whole genome shotgun (WGS) entry which is preliminary data.</text>
</comment>
<keyword evidence="7 12" id="KW-0479">Metal-binding</keyword>
<evidence type="ECO:0000256" key="14">
    <source>
        <dbReference type="RuleBase" id="RU366015"/>
    </source>
</evidence>
<feature type="chain" id="PRO_5033102486" description="Germin-like protein" evidence="14">
    <location>
        <begin position="22"/>
        <end position="205"/>
    </location>
</feature>
<evidence type="ECO:0000256" key="3">
    <source>
        <dbReference type="ARBA" id="ARBA00007456"/>
    </source>
</evidence>
<evidence type="ECO:0000256" key="6">
    <source>
        <dbReference type="ARBA" id="ARBA00022525"/>
    </source>
</evidence>
<dbReference type="InterPro" id="IPR001929">
    <property type="entry name" value="Germin"/>
</dbReference>
<feature type="binding site" evidence="12">
    <location>
        <position position="104"/>
    </location>
    <ligand>
        <name>oxalate</name>
        <dbReference type="ChEBI" id="CHEBI:30623"/>
    </ligand>
</feature>
<dbReference type="SUPFAM" id="SSF51182">
    <property type="entry name" value="RmlC-like cupins"/>
    <property type="match status" value="1"/>
</dbReference>
<feature type="signal peptide" evidence="14">
    <location>
        <begin position="1"/>
        <end position="21"/>
    </location>
</feature>
<keyword evidence="8 14" id="KW-0732">Signal</keyword>
<dbReference type="AlphaFoldDB" id="A0A843UX16"/>
<evidence type="ECO:0000256" key="4">
    <source>
        <dbReference type="ARBA" id="ARBA00011268"/>
    </source>
</evidence>
<dbReference type="SMART" id="SM00835">
    <property type="entry name" value="Cupin_1"/>
    <property type="match status" value="1"/>
</dbReference>
<keyword evidence="5 14" id="KW-0052">Apoplast</keyword>
<feature type="binding site" evidence="12">
    <location>
        <position position="94"/>
    </location>
    <ligand>
        <name>oxalate</name>
        <dbReference type="ChEBI" id="CHEBI:30623"/>
    </ligand>
</feature>
<dbReference type="PROSITE" id="PS00725">
    <property type="entry name" value="GERMIN"/>
    <property type="match status" value="1"/>
</dbReference>
<dbReference type="GO" id="GO:0048046">
    <property type="term" value="C:apoplast"/>
    <property type="evidence" value="ECO:0007669"/>
    <property type="project" value="UniProtKB-SubCell"/>
</dbReference>
<dbReference type="Gene3D" id="2.60.120.10">
    <property type="entry name" value="Jelly Rolls"/>
    <property type="match status" value="1"/>
</dbReference>
<keyword evidence="9" id="KW-1015">Disulfide bond</keyword>
<feature type="binding site" evidence="13">
    <location>
        <position position="104"/>
    </location>
    <ligand>
        <name>Mn(2+)</name>
        <dbReference type="ChEBI" id="CHEBI:29035"/>
    </ligand>
</feature>
<dbReference type="InterPro" id="IPR011051">
    <property type="entry name" value="RmlC_Cupin_sf"/>
</dbReference>
<dbReference type="PROSITE" id="PS51257">
    <property type="entry name" value="PROKAR_LIPOPROTEIN"/>
    <property type="match status" value="1"/>
</dbReference>
<proteinExistence type="inferred from homology"/>
<comment type="subcellular location">
    <subcellularLocation>
        <location evidence="2 14">Secreted</location>
        <location evidence="2 14">Extracellular space</location>
        <location evidence="2 14">Apoplast</location>
    </subcellularLocation>
</comment>
<evidence type="ECO:0000256" key="12">
    <source>
        <dbReference type="PIRSR" id="PIRSR601929-1"/>
    </source>
</evidence>
<dbReference type="OrthoDB" id="1546383at2759"/>
<evidence type="ECO:0000256" key="9">
    <source>
        <dbReference type="ARBA" id="ARBA00023157"/>
    </source>
</evidence>
<dbReference type="PANTHER" id="PTHR31238">
    <property type="entry name" value="GERMIN-LIKE PROTEIN SUBFAMILY 3 MEMBER 3"/>
    <property type="match status" value="1"/>
</dbReference>
<evidence type="ECO:0000259" key="15">
    <source>
        <dbReference type="SMART" id="SM00835"/>
    </source>
</evidence>
<comment type="subunit">
    <text evidence="4">Oligomer (believed to be a pentamer but probably hexamer).</text>
</comment>
<protein>
    <recommendedName>
        <fullName evidence="14">Germin-like protein</fullName>
    </recommendedName>
</protein>
<dbReference type="InterPro" id="IPR006045">
    <property type="entry name" value="Cupin_1"/>
</dbReference>
<feature type="binding site" evidence="13">
    <location>
        <position position="143"/>
    </location>
    <ligand>
        <name>Mn(2+)</name>
        <dbReference type="ChEBI" id="CHEBI:29035"/>
    </ligand>
</feature>
<dbReference type="Proteomes" id="UP000652761">
    <property type="component" value="Unassembled WGS sequence"/>
</dbReference>
<keyword evidence="6 14" id="KW-0964">Secreted</keyword>
<dbReference type="CDD" id="cd02241">
    <property type="entry name" value="cupin_OxOx"/>
    <property type="match status" value="1"/>
</dbReference>
<feature type="binding site" evidence="13">
    <location>
        <position position="97"/>
    </location>
    <ligand>
        <name>Mn(2+)</name>
        <dbReference type="ChEBI" id="CHEBI:29035"/>
    </ligand>
</feature>
<evidence type="ECO:0000256" key="7">
    <source>
        <dbReference type="ARBA" id="ARBA00022723"/>
    </source>
</evidence>
<keyword evidence="10" id="KW-0325">Glycoprotein</keyword>
<reference evidence="16" key="1">
    <citation type="submission" date="2017-07" db="EMBL/GenBank/DDBJ databases">
        <title>Taro Niue Genome Assembly and Annotation.</title>
        <authorList>
            <person name="Atibalentja N."/>
            <person name="Keating K."/>
            <person name="Fields C.J."/>
        </authorList>
    </citation>
    <scope>NUCLEOTIDE SEQUENCE</scope>
    <source>
        <strain evidence="16">Niue_2</strain>
        <tissue evidence="16">Leaf</tissue>
    </source>
</reference>
<dbReference type="InterPro" id="IPR014710">
    <property type="entry name" value="RmlC-like_jellyroll"/>
</dbReference>
<sequence>MVPKSLLVLTMALAIACHALASDPDITTDFVVPDGTVADSAFFTFIGLRSVVPGARLPPASPFTVTKATQVEFPALAGQGVSMAVLQYAPGGINPLHTHPRSAELLLVVQGSLEVGFVDSANKLFVQTLQMGDMFVFPKGLPHYQLNRDGRYPAVAVSAFGSANAGTVALPKALFGSGIEKVVLAKSFKTDGQTVETLVASNTMG</sequence>
<evidence type="ECO:0000256" key="1">
    <source>
        <dbReference type="ARBA" id="ARBA00003629"/>
    </source>
</evidence>
<accession>A0A843UX16</accession>
<dbReference type="GO" id="GO:0030145">
    <property type="term" value="F:manganese ion binding"/>
    <property type="evidence" value="ECO:0007669"/>
    <property type="project" value="UniProtKB-UniRule"/>
</dbReference>
<dbReference type="InterPro" id="IPR019780">
    <property type="entry name" value="Germin_Mn-BS"/>
</dbReference>
<evidence type="ECO:0000256" key="8">
    <source>
        <dbReference type="ARBA" id="ARBA00022729"/>
    </source>
</evidence>
<name>A0A843UX16_COLES</name>
<evidence type="ECO:0000313" key="17">
    <source>
        <dbReference type="Proteomes" id="UP000652761"/>
    </source>
</evidence>
<feature type="binding site" evidence="13">
    <location>
        <position position="99"/>
    </location>
    <ligand>
        <name>Mn(2+)</name>
        <dbReference type="ChEBI" id="CHEBI:29035"/>
    </ligand>
</feature>
<feature type="binding site" evidence="12">
    <location>
        <position position="99"/>
    </location>
    <ligand>
        <name>oxalate</name>
        <dbReference type="ChEBI" id="CHEBI:30623"/>
    </ligand>
</feature>
<evidence type="ECO:0000256" key="11">
    <source>
        <dbReference type="ARBA" id="ARBA00023211"/>
    </source>
</evidence>
<evidence type="ECO:0000256" key="13">
    <source>
        <dbReference type="PIRSR" id="PIRSR601929-2"/>
    </source>
</evidence>
<evidence type="ECO:0000256" key="2">
    <source>
        <dbReference type="ARBA" id="ARBA00004271"/>
    </source>
</evidence>
<organism evidence="16 17">
    <name type="scientific">Colocasia esculenta</name>
    <name type="common">Wild taro</name>
    <name type="synonym">Arum esculentum</name>
    <dbReference type="NCBI Taxonomy" id="4460"/>
    <lineage>
        <taxon>Eukaryota</taxon>
        <taxon>Viridiplantae</taxon>
        <taxon>Streptophyta</taxon>
        <taxon>Embryophyta</taxon>
        <taxon>Tracheophyta</taxon>
        <taxon>Spermatophyta</taxon>
        <taxon>Magnoliopsida</taxon>
        <taxon>Liliopsida</taxon>
        <taxon>Araceae</taxon>
        <taxon>Aroideae</taxon>
        <taxon>Colocasieae</taxon>
        <taxon>Colocasia</taxon>
    </lineage>
</organism>
<keyword evidence="17" id="KW-1185">Reference proteome</keyword>
<dbReference type="EMBL" id="NMUH01000816">
    <property type="protein sequence ID" value="MQL85243.1"/>
    <property type="molecule type" value="Genomic_DNA"/>
</dbReference>
<keyword evidence="11 12" id="KW-0464">Manganese</keyword>
<comment type="similarity">
    <text evidence="3 14">Belongs to the germin family.</text>
</comment>
<comment type="function">
    <text evidence="1">May play a role in plant defense. Probably has no oxalate oxidase activity even if the active site is conserved.</text>
</comment>